<reference evidence="1 5" key="1">
    <citation type="journal article" date="2019" name="Sci. Rep.">
        <title>Orb-weaving spider Araneus ventricosus genome elucidates the spidroin gene catalogue.</title>
        <authorList>
            <person name="Kono N."/>
            <person name="Nakamura H."/>
            <person name="Ohtoshi R."/>
            <person name="Moran D.A.P."/>
            <person name="Shinohara A."/>
            <person name="Yoshida Y."/>
            <person name="Fujiwara M."/>
            <person name="Mori M."/>
            <person name="Tomita M."/>
            <person name="Arakawa K."/>
        </authorList>
    </citation>
    <scope>NUCLEOTIDE SEQUENCE [LARGE SCALE GENOMIC DNA]</scope>
</reference>
<dbReference type="EMBL" id="BGPR01164297">
    <property type="protein sequence ID" value="GBM07314.1"/>
    <property type="molecule type" value="Genomic_DNA"/>
</dbReference>
<protein>
    <submittedName>
        <fullName evidence="1">Uncharacterized protein</fullName>
    </submittedName>
</protein>
<evidence type="ECO:0000313" key="3">
    <source>
        <dbReference type="EMBL" id="GBM07404.1"/>
    </source>
</evidence>
<evidence type="ECO:0000313" key="5">
    <source>
        <dbReference type="Proteomes" id="UP000499080"/>
    </source>
</evidence>
<dbReference type="Proteomes" id="UP000499080">
    <property type="component" value="Unassembled WGS sequence"/>
</dbReference>
<organism evidence="1 5">
    <name type="scientific">Araneus ventricosus</name>
    <name type="common">Orbweaver spider</name>
    <name type="synonym">Epeira ventricosa</name>
    <dbReference type="NCBI Taxonomy" id="182803"/>
    <lineage>
        <taxon>Eukaryota</taxon>
        <taxon>Metazoa</taxon>
        <taxon>Ecdysozoa</taxon>
        <taxon>Arthropoda</taxon>
        <taxon>Chelicerata</taxon>
        <taxon>Arachnida</taxon>
        <taxon>Araneae</taxon>
        <taxon>Araneomorphae</taxon>
        <taxon>Entelegynae</taxon>
        <taxon>Araneoidea</taxon>
        <taxon>Araneidae</taxon>
        <taxon>Araneus</taxon>
    </lineage>
</organism>
<accession>A0A4Y2CS24</accession>
<dbReference type="EMBL" id="BGPR01164285">
    <property type="protein sequence ID" value="GBM07262.1"/>
    <property type="molecule type" value="Genomic_DNA"/>
</dbReference>
<evidence type="ECO:0000313" key="4">
    <source>
        <dbReference type="EMBL" id="GBM07836.1"/>
    </source>
</evidence>
<dbReference type="EMBL" id="BGPR01164320">
    <property type="protein sequence ID" value="GBM07404.1"/>
    <property type="molecule type" value="Genomic_DNA"/>
</dbReference>
<evidence type="ECO:0000313" key="1">
    <source>
        <dbReference type="EMBL" id="GBM07262.1"/>
    </source>
</evidence>
<proteinExistence type="predicted"/>
<dbReference type="EMBL" id="BGPR01164437">
    <property type="protein sequence ID" value="GBM07836.1"/>
    <property type="molecule type" value="Genomic_DNA"/>
</dbReference>
<comment type="caution">
    <text evidence="1">The sequence shown here is derived from an EMBL/GenBank/DDBJ whole genome shotgun (WGS) entry which is preliminary data.</text>
</comment>
<evidence type="ECO:0000313" key="2">
    <source>
        <dbReference type="EMBL" id="GBM07314.1"/>
    </source>
</evidence>
<name>A0A4Y2CS24_ARAVE</name>
<dbReference type="AlphaFoldDB" id="A0A4Y2CS24"/>
<gene>
    <name evidence="3" type="ORF">AVEN_169931_1</name>
    <name evidence="4" type="ORF">AVEN_214040_1</name>
    <name evidence="2" type="ORF">AVEN_22206_1</name>
    <name evidence="1" type="ORF">AVEN_251282_1</name>
</gene>
<keyword evidence="5" id="KW-1185">Reference proteome</keyword>
<sequence length="80" mass="8936">MEITPTYLEAVRYISVTAAAMSPNGHHRQQPDLSQRRHALLPAEGKPQPLLYPRPGARTRLLIRQLLIHVLVVPPGGTIR</sequence>